<comment type="caution">
    <text evidence="1">The sequence shown here is derived from an EMBL/GenBank/DDBJ whole genome shotgun (WGS) entry which is preliminary data.</text>
</comment>
<protein>
    <submittedName>
        <fullName evidence="1">Uncharacterized protein</fullName>
    </submittedName>
</protein>
<organism evidence="1 2">
    <name type="scientific">Naganishia adeliensis</name>
    <dbReference type="NCBI Taxonomy" id="92952"/>
    <lineage>
        <taxon>Eukaryota</taxon>
        <taxon>Fungi</taxon>
        <taxon>Dikarya</taxon>
        <taxon>Basidiomycota</taxon>
        <taxon>Agaricomycotina</taxon>
        <taxon>Tremellomycetes</taxon>
        <taxon>Filobasidiales</taxon>
        <taxon>Filobasidiaceae</taxon>
        <taxon>Naganishia</taxon>
    </lineage>
</organism>
<evidence type="ECO:0000313" key="2">
    <source>
        <dbReference type="Proteomes" id="UP001230649"/>
    </source>
</evidence>
<gene>
    <name evidence="1" type="ORF">QFC20_004261</name>
</gene>
<name>A0ACC2W221_9TREE</name>
<accession>A0ACC2W221</accession>
<evidence type="ECO:0000313" key="1">
    <source>
        <dbReference type="EMBL" id="KAJ9105774.1"/>
    </source>
</evidence>
<sequence>MRRRSRVSSVLSGEKVEITLPSMEDSDEEPTGDVETAVASEDAGTSNPGLGIGLALGIGALVWRVKLRIWERSWKRMKRSSRRTTSTSGHPTDLGGIFTPDRSGVRDITSPSSITSSNTSFKIRPLRLVQNSSISTTVGGSVSSTEVDPRESRRSLSIETPNPVGQLIAAKRFSWRRTESFAAKRSSTASSLDSRILHDVEDTEPRRTVFPDVSTGVDELKRQVEQLEMEKQTMQEDMDGWQARCHGLEMQLKHEKEQGVFLRERVRKLGDHLSSLSGMASTPAPQRPPIDSPGGFHSPATSPQLAMMRNELFKLTSTLKQLHAEKQAAKDQVEALRAELGRETKRSPSATWETRTSFVLPVEHTSPTPARTSKISDNEDVHRIRAFAFPKSIADPSEDGLFAPSPVKTTFGSGYIPSGPDPTDFQIPLDTRSEYGGYARDLPRGFGTAVSRCINFEHTCGSCKGKLFVL</sequence>
<proteinExistence type="predicted"/>
<dbReference type="EMBL" id="JASBWS010000047">
    <property type="protein sequence ID" value="KAJ9105774.1"/>
    <property type="molecule type" value="Genomic_DNA"/>
</dbReference>
<keyword evidence="2" id="KW-1185">Reference proteome</keyword>
<reference evidence="1" key="1">
    <citation type="submission" date="2023-04" db="EMBL/GenBank/DDBJ databases">
        <title>Draft Genome sequencing of Naganishia species isolated from polar environments using Oxford Nanopore Technology.</title>
        <authorList>
            <person name="Leo P."/>
            <person name="Venkateswaran K."/>
        </authorList>
    </citation>
    <scope>NUCLEOTIDE SEQUENCE</scope>
    <source>
        <strain evidence="1">MNA-CCFEE 5262</strain>
    </source>
</reference>
<dbReference type="Proteomes" id="UP001230649">
    <property type="component" value="Unassembled WGS sequence"/>
</dbReference>